<dbReference type="InterPro" id="IPR049898">
    <property type="entry name" value="MARR_BRCT_CHROMO"/>
</dbReference>
<dbReference type="Gene3D" id="1.10.10.10">
    <property type="entry name" value="Winged helix-like DNA-binding domain superfamily/Winged helix DNA-binding domain"/>
    <property type="match status" value="1"/>
</dbReference>
<dbReference type="InterPro" id="IPR036388">
    <property type="entry name" value="WH-like_DNA-bd_sf"/>
</dbReference>
<dbReference type="GO" id="GO:0042393">
    <property type="term" value="F:histone binding"/>
    <property type="evidence" value="ECO:0007669"/>
    <property type="project" value="TreeGrafter"/>
</dbReference>
<feature type="domain" description="Chromo" evidence="9">
    <location>
        <begin position="1"/>
        <end position="317"/>
    </location>
</feature>
<dbReference type="Proteomes" id="UP000245783">
    <property type="component" value="Unassembled WGS sequence"/>
</dbReference>
<dbReference type="GO" id="GO:0006338">
    <property type="term" value="P:chromatin remodeling"/>
    <property type="evidence" value="ECO:0007669"/>
    <property type="project" value="UniProtKB-ARBA"/>
</dbReference>
<evidence type="ECO:0000259" key="9">
    <source>
        <dbReference type="PROSITE" id="PS52032"/>
    </source>
</evidence>
<dbReference type="FunFam" id="1.10.10.10:FF:000020">
    <property type="entry name" value="SWI/SNF complex subunit SMARCC2 isoform c"/>
    <property type="match status" value="1"/>
</dbReference>
<evidence type="ECO:0000256" key="5">
    <source>
        <dbReference type="SAM" id="MobiDB-lite"/>
    </source>
</evidence>
<dbReference type="InterPro" id="IPR007526">
    <property type="entry name" value="SWIRM"/>
</dbReference>
<feature type="region of interest" description="Disordered" evidence="5">
    <location>
        <begin position="295"/>
        <end position="357"/>
    </location>
</feature>
<feature type="compositionally biased region" description="Polar residues" evidence="5">
    <location>
        <begin position="812"/>
        <end position="823"/>
    </location>
</feature>
<dbReference type="Pfam" id="PF16495">
    <property type="entry name" value="SWIRM-assoc_1"/>
    <property type="match status" value="1"/>
</dbReference>
<evidence type="ECO:0000256" key="2">
    <source>
        <dbReference type="ARBA" id="ARBA00023125"/>
    </source>
</evidence>
<dbReference type="EMBL" id="KZ819367">
    <property type="protein sequence ID" value="PWN43713.1"/>
    <property type="molecule type" value="Genomic_DNA"/>
</dbReference>
<name>A0A316W6L9_9BASI</name>
<dbReference type="PROSITE" id="PS52032">
    <property type="entry name" value="MARR_BRCT_CHROMO"/>
    <property type="match status" value="1"/>
</dbReference>
<evidence type="ECO:0000259" key="8">
    <source>
        <dbReference type="PROSITE" id="PS51293"/>
    </source>
</evidence>
<dbReference type="STRING" id="1522189.A0A316W6L9"/>
<evidence type="ECO:0008006" key="12">
    <source>
        <dbReference type="Google" id="ProtNLM"/>
    </source>
</evidence>
<dbReference type="CDD" id="cd02336">
    <property type="entry name" value="ZZ_RSC8"/>
    <property type="match status" value="1"/>
</dbReference>
<dbReference type="PROSITE" id="PS51293">
    <property type="entry name" value="SANT"/>
    <property type="match status" value="1"/>
</dbReference>
<organism evidence="10 11">
    <name type="scientific">Ceraceosorus guamensis</name>
    <dbReference type="NCBI Taxonomy" id="1522189"/>
    <lineage>
        <taxon>Eukaryota</taxon>
        <taxon>Fungi</taxon>
        <taxon>Dikarya</taxon>
        <taxon>Basidiomycota</taxon>
        <taxon>Ustilaginomycotina</taxon>
        <taxon>Exobasidiomycetes</taxon>
        <taxon>Ceraceosorales</taxon>
        <taxon>Ceraceosoraceae</taxon>
        <taxon>Ceraceosorus</taxon>
    </lineage>
</organism>
<dbReference type="AlphaFoldDB" id="A0A316W6L9"/>
<keyword evidence="3" id="KW-0804">Transcription</keyword>
<dbReference type="InterPro" id="IPR032451">
    <property type="entry name" value="SMARCC_C"/>
</dbReference>
<sequence>MSLGVTGAPDALLWNDASTISKLAALVGPVTSALSGSGYPAKLPGSSQDLTAKDLALVAFDLQCFQHKVLGPDAPRPTASDENGNALPHPPKIPATLFLPAASLSSMSLPPAEDSPLSCILQAALISAASKALESWNVDDAANQGKLRQIVVEVRAALRAKGHLPKHTVFGETEISEAEIVAYRKLATQLDCEWTSDRSAATHILFSSPESIPSSPSASAAAPSEYFRTLARTTLASGKAVALIHVWYRPDSFDTWLPAKDFSSPEPEPAPKNPELARTVGTKWLVESAKYNELMNEEDYEKDDAEEAKARAEEVGLGDAEAGISDAKSEKPRKRSLPDEVTEEGEGEGSGAPGSKRIRLFVASRPSGAIAVDVSGASGPAPGKNYESNPVPGGAIGNLPPEAAPGRSQGASPAVQVAGDTSIADGDVTMGEASLPLIEVEEVPSAADAAAAASADAADRQAQQAEADNLARMYLAEQTQEVIIPSYSTWFSFGSIHSIEKRSLPEFFNGRNRSKTPSIYKDYRDFMVNTYRLNPSEYLTFTACRRNLAGDVCAIMRVHALLEQWGLINYQVDPDTRPATLGPPFTGHFRITVDTPRGLQHAHPGTKPRPARTLLADGESGAQQPQASSSAQPSAPDLTLELRRNVYQTTMKAAVPVDGQTASSLAAAADAALKAGAGAASSYSCDTCGTECTRSRYHSVHAPSRGPGAGGYVLCPNCYLEGRFPSSMYSGDFVRIDDSPFKQGGAPSQDDWSDAEVLRLLEGLEMYDDDWAQVASHVGTRSREQCITRFLQMPIEDPYLDGGAPRKPTSGIDATQKASRETTQSDLGALQYVRDLKNAAIPFAQTDNPVMSVVAFLASAVSPAVAAAAAQSALGELTDGMRKRIASKDGSQNSQAADGARGADGASKTQNERSKEDSGAPAAAGASADNAMDVDSSDKTADVSIKITDAAKSAVAQAREDREDLAKDSQAIPRNAVEKAAAIALGAAAAKASILASHEERECQRLVGQIIEAQMRKMEIKMSHFEELEGLLEQERRSVEAGRKQLYADRLALSKQVAAVNDLLKRAREAPANVTPADVAAASSVAHGLPQQGPSVQVSEVPAHPSSGNYAQL</sequence>
<feature type="compositionally biased region" description="Acidic residues" evidence="5">
    <location>
        <begin position="295"/>
        <end position="306"/>
    </location>
</feature>
<proteinExistence type="predicted"/>
<dbReference type="InParanoid" id="A0A316W6L9"/>
<dbReference type="GO" id="GO:0003677">
    <property type="term" value="F:DNA binding"/>
    <property type="evidence" value="ECO:0007669"/>
    <property type="project" value="UniProtKB-KW"/>
</dbReference>
<feature type="compositionally biased region" description="Low complexity" evidence="5">
    <location>
        <begin position="919"/>
        <end position="931"/>
    </location>
</feature>
<feature type="region of interest" description="Disordered" evidence="5">
    <location>
        <begin position="596"/>
        <end position="637"/>
    </location>
</feature>
<feature type="domain" description="Myb-like" evidence="6">
    <location>
        <begin position="752"/>
        <end position="794"/>
    </location>
</feature>
<evidence type="ECO:0000313" key="11">
    <source>
        <dbReference type="Proteomes" id="UP000245783"/>
    </source>
</evidence>
<feature type="region of interest" description="Disordered" evidence="5">
    <location>
        <begin position="373"/>
        <end position="413"/>
    </location>
</feature>
<keyword evidence="11" id="KW-1185">Reference proteome</keyword>
<dbReference type="SMART" id="SM00717">
    <property type="entry name" value="SANT"/>
    <property type="match status" value="1"/>
</dbReference>
<feature type="region of interest" description="Disordered" evidence="5">
    <location>
        <begin position="886"/>
        <end position="937"/>
    </location>
</feature>
<feature type="domain" description="SWIRM" evidence="7">
    <location>
        <begin position="482"/>
        <end position="579"/>
    </location>
</feature>
<feature type="domain" description="SANT" evidence="8">
    <location>
        <begin position="747"/>
        <end position="798"/>
    </location>
</feature>
<keyword evidence="2" id="KW-0238">DNA-binding</keyword>
<feature type="compositionally biased region" description="Low complexity" evidence="5">
    <location>
        <begin position="896"/>
        <end position="906"/>
    </location>
</feature>
<evidence type="ECO:0000256" key="3">
    <source>
        <dbReference type="ARBA" id="ARBA00023163"/>
    </source>
</evidence>
<dbReference type="Gene3D" id="1.10.10.60">
    <property type="entry name" value="Homeodomain-like"/>
    <property type="match status" value="1"/>
</dbReference>
<dbReference type="PROSITE" id="PS50090">
    <property type="entry name" value="MYB_LIKE"/>
    <property type="match status" value="1"/>
</dbReference>
<dbReference type="PROSITE" id="PS50934">
    <property type="entry name" value="SWIRM"/>
    <property type="match status" value="1"/>
</dbReference>
<dbReference type="PANTHER" id="PTHR12802">
    <property type="entry name" value="SWI/SNF COMPLEX-RELATED"/>
    <property type="match status" value="1"/>
</dbReference>
<dbReference type="Pfam" id="PF04433">
    <property type="entry name" value="SWIRM"/>
    <property type="match status" value="1"/>
</dbReference>
<dbReference type="OrthoDB" id="118550at2759"/>
<evidence type="ECO:0000256" key="4">
    <source>
        <dbReference type="ARBA" id="ARBA00023242"/>
    </source>
</evidence>
<dbReference type="InterPro" id="IPR041984">
    <property type="entry name" value="Rsc8/Ssr1/Ssr2_ZZ"/>
</dbReference>
<dbReference type="SUPFAM" id="SSF46689">
    <property type="entry name" value="Homeodomain-like"/>
    <property type="match status" value="2"/>
</dbReference>
<dbReference type="Pfam" id="PF00249">
    <property type="entry name" value="Myb_DNA-binding"/>
    <property type="match status" value="1"/>
</dbReference>
<dbReference type="FunFam" id="1.10.10.60:FF:000014">
    <property type="entry name" value="SWI/SNF complex subunit SMARCC2 isoform C"/>
    <property type="match status" value="1"/>
</dbReference>
<dbReference type="GO" id="GO:0045893">
    <property type="term" value="P:positive regulation of DNA-templated transcription"/>
    <property type="evidence" value="ECO:0007669"/>
    <property type="project" value="TreeGrafter"/>
</dbReference>
<evidence type="ECO:0000259" key="6">
    <source>
        <dbReference type="PROSITE" id="PS50090"/>
    </source>
</evidence>
<protein>
    <recommendedName>
        <fullName evidence="12">SWIRM-domain-containing protein</fullName>
    </recommendedName>
</protein>
<dbReference type="GO" id="GO:0016514">
    <property type="term" value="C:SWI/SNF complex"/>
    <property type="evidence" value="ECO:0007669"/>
    <property type="project" value="TreeGrafter"/>
</dbReference>
<keyword evidence="4" id="KW-0539">Nucleus</keyword>
<reference evidence="10 11" key="1">
    <citation type="journal article" date="2018" name="Mol. Biol. Evol.">
        <title>Broad Genomic Sampling Reveals a Smut Pathogenic Ancestry of the Fungal Clade Ustilaginomycotina.</title>
        <authorList>
            <person name="Kijpornyongpan T."/>
            <person name="Mondo S.J."/>
            <person name="Barry K."/>
            <person name="Sandor L."/>
            <person name="Lee J."/>
            <person name="Lipzen A."/>
            <person name="Pangilinan J."/>
            <person name="LaButti K."/>
            <person name="Hainaut M."/>
            <person name="Henrissat B."/>
            <person name="Grigoriev I.V."/>
            <person name="Spatafora J.W."/>
            <person name="Aime M.C."/>
        </authorList>
    </citation>
    <scope>NUCLEOTIDE SEQUENCE [LARGE SCALE GENOMIC DNA]</scope>
    <source>
        <strain evidence="10 11">MCA 4658</strain>
    </source>
</reference>
<dbReference type="InterPro" id="IPR009057">
    <property type="entry name" value="Homeodomain-like_sf"/>
</dbReference>
<feature type="region of interest" description="Disordered" evidence="5">
    <location>
        <begin position="1085"/>
        <end position="1113"/>
    </location>
</feature>
<gene>
    <name evidence="10" type="ORF">IE81DRAFT_322122</name>
</gene>
<evidence type="ECO:0000256" key="1">
    <source>
        <dbReference type="ARBA" id="ARBA00023015"/>
    </source>
</evidence>
<dbReference type="CDD" id="cd00167">
    <property type="entry name" value="SANT"/>
    <property type="match status" value="1"/>
</dbReference>
<dbReference type="InterPro" id="IPR017884">
    <property type="entry name" value="SANT_dom"/>
</dbReference>
<dbReference type="FunCoup" id="A0A316W6L9">
    <property type="interactions" value="66"/>
</dbReference>
<keyword evidence="1" id="KW-0805">Transcription regulation</keyword>
<evidence type="ECO:0000313" key="10">
    <source>
        <dbReference type="EMBL" id="PWN43713.1"/>
    </source>
</evidence>
<feature type="compositionally biased region" description="Low complexity" evidence="5">
    <location>
        <begin position="622"/>
        <end position="636"/>
    </location>
</feature>
<dbReference type="RefSeq" id="XP_025370873.1">
    <property type="nucleotide sequence ID" value="XM_025513540.1"/>
</dbReference>
<accession>A0A316W6L9</accession>
<dbReference type="GeneID" id="37035410"/>
<evidence type="ECO:0000259" key="7">
    <source>
        <dbReference type="PROSITE" id="PS50934"/>
    </source>
</evidence>
<dbReference type="PANTHER" id="PTHR12802:SF41">
    <property type="entry name" value="BRAHMA ASSOCIATED PROTEIN 155 KDA"/>
    <property type="match status" value="1"/>
</dbReference>
<dbReference type="InterPro" id="IPR001005">
    <property type="entry name" value="SANT/Myb"/>
</dbReference>
<feature type="region of interest" description="Disordered" evidence="5">
    <location>
        <begin position="798"/>
        <end position="823"/>
    </location>
</feature>